<dbReference type="Gene3D" id="3.30.530.20">
    <property type="match status" value="1"/>
</dbReference>
<dbReference type="EMBL" id="MU827807">
    <property type="protein sequence ID" value="KAJ7325611.1"/>
    <property type="molecule type" value="Genomic_DNA"/>
</dbReference>
<evidence type="ECO:0008006" key="3">
    <source>
        <dbReference type="Google" id="ProtNLM"/>
    </source>
</evidence>
<accession>A0A9X0CDA9</accession>
<keyword evidence="2" id="KW-1185">Reference proteome</keyword>
<name>A0A9X0CDA9_9CNID</name>
<organism evidence="1 2">
    <name type="scientific">Desmophyllum pertusum</name>
    <dbReference type="NCBI Taxonomy" id="174260"/>
    <lineage>
        <taxon>Eukaryota</taxon>
        <taxon>Metazoa</taxon>
        <taxon>Cnidaria</taxon>
        <taxon>Anthozoa</taxon>
        <taxon>Hexacorallia</taxon>
        <taxon>Scleractinia</taxon>
        <taxon>Caryophylliina</taxon>
        <taxon>Caryophylliidae</taxon>
        <taxon>Desmophyllum</taxon>
    </lineage>
</organism>
<sequence>MQSSKDDFLTSFSYDKEIERAKWFTEDLDKGGWKEIHKSPGNVYWLKTFPDEQVPIKVLSRVDLAMSAEMYMEMQHPRNEDKRGKWDRVFVDHEILETYPDDQGVVNFSRLTMFISALGSFVHNVLSISKRNRLVRHSERLFRFKRTPGTRRKPRELMVLSERQTEGIFS</sequence>
<protein>
    <recommendedName>
        <fullName evidence="3">START domain-containing protein</fullName>
    </recommendedName>
</protein>
<dbReference type="Proteomes" id="UP001163046">
    <property type="component" value="Unassembled WGS sequence"/>
</dbReference>
<dbReference type="AlphaFoldDB" id="A0A9X0CDA9"/>
<dbReference type="SUPFAM" id="SSF55961">
    <property type="entry name" value="Bet v1-like"/>
    <property type="match status" value="1"/>
</dbReference>
<proteinExistence type="predicted"/>
<reference evidence="1" key="1">
    <citation type="submission" date="2023-01" db="EMBL/GenBank/DDBJ databases">
        <title>Genome assembly of the deep-sea coral Lophelia pertusa.</title>
        <authorList>
            <person name="Herrera S."/>
            <person name="Cordes E."/>
        </authorList>
    </citation>
    <scope>NUCLEOTIDE SEQUENCE</scope>
    <source>
        <strain evidence="1">USNM1676648</strain>
        <tissue evidence="1">Polyp</tissue>
    </source>
</reference>
<gene>
    <name evidence="1" type="ORF">OS493_029474</name>
</gene>
<evidence type="ECO:0000313" key="1">
    <source>
        <dbReference type="EMBL" id="KAJ7325611.1"/>
    </source>
</evidence>
<comment type="caution">
    <text evidence="1">The sequence shown here is derived from an EMBL/GenBank/DDBJ whole genome shotgun (WGS) entry which is preliminary data.</text>
</comment>
<dbReference type="InterPro" id="IPR023393">
    <property type="entry name" value="START-like_dom_sf"/>
</dbReference>
<evidence type="ECO:0000313" key="2">
    <source>
        <dbReference type="Proteomes" id="UP001163046"/>
    </source>
</evidence>